<organism evidence="4 5">
    <name type="scientific">Nonomuraea aridisoli</name>
    <dbReference type="NCBI Taxonomy" id="2070368"/>
    <lineage>
        <taxon>Bacteria</taxon>
        <taxon>Bacillati</taxon>
        <taxon>Actinomycetota</taxon>
        <taxon>Actinomycetes</taxon>
        <taxon>Streptosporangiales</taxon>
        <taxon>Streptosporangiaceae</taxon>
        <taxon>Nonomuraea</taxon>
    </lineage>
</organism>
<feature type="domain" description="HTH merR-type" evidence="3">
    <location>
        <begin position="1"/>
        <end position="68"/>
    </location>
</feature>
<keyword evidence="2" id="KW-0175">Coiled coil</keyword>
<dbReference type="PANTHER" id="PTHR30204:SF97">
    <property type="entry name" value="MERR FAMILY REGULATORY PROTEIN"/>
    <property type="match status" value="1"/>
</dbReference>
<protein>
    <submittedName>
        <fullName evidence="4">MerR family transcriptional regulator</fullName>
    </submittedName>
</protein>
<dbReference type="EMBL" id="POUD01000003">
    <property type="protein sequence ID" value="PZG23369.1"/>
    <property type="molecule type" value="Genomic_DNA"/>
</dbReference>
<evidence type="ECO:0000256" key="2">
    <source>
        <dbReference type="SAM" id="Coils"/>
    </source>
</evidence>
<evidence type="ECO:0000259" key="3">
    <source>
        <dbReference type="PROSITE" id="PS50937"/>
    </source>
</evidence>
<sequence>MKIGRLAELSGVSVRALRYYEEQGLLESERTPAGQRVYQESAVERVRFYQQLYAAGLTSRHIARLLPCIDSGHTDADQRRMLREQRDRIQAKMDELASVLRRLDELIDLTRTHP</sequence>
<proteinExistence type="predicted"/>
<dbReference type="SUPFAM" id="SSF46955">
    <property type="entry name" value="Putative DNA-binding domain"/>
    <property type="match status" value="1"/>
</dbReference>
<dbReference type="Pfam" id="PF13411">
    <property type="entry name" value="MerR_1"/>
    <property type="match status" value="1"/>
</dbReference>
<dbReference type="Gene3D" id="1.10.1660.10">
    <property type="match status" value="1"/>
</dbReference>
<reference evidence="4 5" key="1">
    <citation type="submission" date="2018-01" db="EMBL/GenBank/DDBJ databases">
        <title>Draft genome sequence of Nonomuraea sp. KC333.</title>
        <authorList>
            <person name="Sahin N."/>
            <person name="Saygin H."/>
            <person name="Ay H."/>
        </authorList>
    </citation>
    <scope>NUCLEOTIDE SEQUENCE [LARGE SCALE GENOMIC DNA]</scope>
    <source>
        <strain evidence="4 5">KC333</strain>
    </source>
</reference>
<dbReference type="OrthoDB" id="5296483at2"/>
<evidence type="ECO:0000256" key="1">
    <source>
        <dbReference type="ARBA" id="ARBA00023125"/>
    </source>
</evidence>
<dbReference type="GO" id="GO:0003700">
    <property type="term" value="F:DNA-binding transcription factor activity"/>
    <property type="evidence" value="ECO:0007669"/>
    <property type="project" value="InterPro"/>
</dbReference>
<dbReference type="AlphaFoldDB" id="A0A2W2F228"/>
<dbReference type="InterPro" id="IPR000551">
    <property type="entry name" value="MerR-type_HTH_dom"/>
</dbReference>
<keyword evidence="5" id="KW-1185">Reference proteome</keyword>
<dbReference type="InterPro" id="IPR009061">
    <property type="entry name" value="DNA-bd_dom_put_sf"/>
</dbReference>
<dbReference type="PROSITE" id="PS50937">
    <property type="entry name" value="HTH_MERR_2"/>
    <property type="match status" value="1"/>
</dbReference>
<accession>A0A2W2F228</accession>
<evidence type="ECO:0000313" key="5">
    <source>
        <dbReference type="Proteomes" id="UP000249304"/>
    </source>
</evidence>
<dbReference type="PRINTS" id="PR00040">
    <property type="entry name" value="HTHMERR"/>
</dbReference>
<comment type="caution">
    <text evidence="4">The sequence shown here is derived from an EMBL/GenBank/DDBJ whole genome shotgun (WGS) entry which is preliminary data.</text>
</comment>
<dbReference type="PANTHER" id="PTHR30204">
    <property type="entry name" value="REDOX-CYCLING DRUG-SENSING TRANSCRIPTIONAL ACTIVATOR SOXR"/>
    <property type="match status" value="1"/>
</dbReference>
<dbReference type="PROSITE" id="PS00552">
    <property type="entry name" value="HTH_MERR_1"/>
    <property type="match status" value="1"/>
</dbReference>
<gene>
    <name evidence="4" type="ORF">C1J01_01540</name>
</gene>
<name>A0A2W2F228_9ACTN</name>
<dbReference type="GO" id="GO:0003677">
    <property type="term" value="F:DNA binding"/>
    <property type="evidence" value="ECO:0007669"/>
    <property type="project" value="UniProtKB-KW"/>
</dbReference>
<evidence type="ECO:0000313" key="4">
    <source>
        <dbReference type="EMBL" id="PZG23369.1"/>
    </source>
</evidence>
<dbReference type="Proteomes" id="UP000249304">
    <property type="component" value="Unassembled WGS sequence"/>
</dbReference>
<dbReference type="SMART" id="SM00422">
    <property type="entry name" value="HTH_MERR"/>
    <property type="match status" value="1"/>
</dbReference>
<dbReference type="InterPro" id="IPR047057">
    <property type="entry name" value="MerR_fam"/>
</dbReference>
<feature type="coiled-coil region" evidence="2">
    <location>
        <begin position="79"/>
        <end position="106"/>
    </location>
</feature>
<keyword evidence="1" id="KW-0238">DNA-binding</keyword>